<dbReference type="GO" id="GO:0005524">
    <property type="term" value="F:ATP binding"/>
    <property type="evidence" value="ECO:0007669"/>
    <property type="project" value="UniProtKB-KW"/>
</dbReference>
<evidence type="ECO:0000256" key="5">
    <source>
        <dbReference type="ARBA" id="ARBA00022741"/>
    </source>
</evidence>
<keyword evidence="6 13" id="KW-0067">ATP-binding</keyword>
<feature type="domain" description="ABC transmembrane type-1" evidence="12">
    <location>
        <begin position="28"/>
        <end position="311"/>
    </location>
</feature>
<dbReference type="STRING" id="252246.SAMN05421799_104244"/>
<accession>A0A1N7M5Y1</accession>
<organism evidence="13 14">
    <name type="scientific">Alicyclobacillus vulcanalis</name>
    <dbReference type="NCBI Taxonomy" id="252246"/>
    <lineage>
        <taxon>Bacteria</taxon>
        <taxon>Bacillati</taxon>
        <taxon>Bacillota</taxon>
        <taxon>Bacilli</taxon>
        <taxon>Bacillales</taxon>
        <taxon>Alicyclobacillaceae</taxon>
        <taxon>Alicyclobacillus</taxon>
    </lineage>
</organism>
<dbReference type="Pfam" id="PF00664">
    <property type="entry name" value="ABC_membrane"/>
    <property type="match status" value="1"/>
</dbReference>
<proteinExistence type="predicted"/>
<feature type="transmembrane region" description="Helical" evidence="10">
    <location>
        <begin position="141"/>
        <end position="162"/>
    </location>
</feature>
<keyword evidence="3" id="KW-1003">Cell membrane</keyword>
<evidence type="ECO:0000259" key="12">
    <source>
        <dbReference type="PROSITE" id="PS50929"/>
    </source>
</evidence>
<dbReference type="AlphaFoldDB" id="A0A1N7M5Y1"/>
<evidence type="ECO:0000259" key="11">
    <source>
        <dbReference type="PROSITE" id="PS50893"/>
    </source>
</evidence>
<dbReference type="Gene3D" id="1.20.1560.10">
    <property type="entry name" value="ABC transporter type 1, transmembrane domain"/>
    <property type="match status" value="1"/>
</dbReference>
<evidence type="ECO:0000256" key="9">
    <source>
        <dbReference type="SAM" id="MobiDB-lite"/>
    </source>
</evidence>
<comment type="subcellular location">
    <subcellularLocation>
        <location evidence="1">Cell membrane</location>
        <topology evidence="1">Multi-pass membrane protein</topology>
    </subcellularLocation>
</comment>
<dbReference type="PROSITE" id="PS50893">
    <property type="entry name" value="ABC_TRANSPORTER_2"/>
    <property type="match status" value="1"/>
</dbReference>
<evidence type="ECO:0000256" key="7">
    <source>
        <dbReference type="ARBA" id="ARBA00022989"/>
    </source>
</evidence>
<feature type="transmembrane region" description="Helical" evidence="10">
    <location>
        <begin position="256"/>
        <end position="276"/>
    </location>
</feature>
<evidence type="ECO:0000313" key="13">
    <source>
        <dbReference type="EMBL" id="SIS81381.1"/>
    </source>
</evidence>
<keyword evidence="5" id="KW-0547">Nucleotide-binding</keyword>
<dbReference type="PROSITE" id="PS50929">
    <property type="entry name" value="ABC_TM1F"/>
    <property type="match status" value="1"/>
</dbReference>
<feature type="region of interest" description="Disordered" evidence="9">
    <location>
        <begin position="586"/>
        <end position="625"/>
    </location>
</feature>
<gene>
    <name evidence="13" type="ORF">SAMN05421799_104244</name>
</gene>
<sequence>MHLGGLFVFQVLWKLRHFFWEERKRYGIAVALLLFLNVIEVIPPWLIGRAIDLMSQHGMTVTSLTELVGALLLTIVVSYVCGVTWQYQLYSGARTLELSLRRRLMAHFLRMTPRFFEQNRTGDLMARSTNDLNAVMQTAGFGILTLIDSTTYSATILVTMAALDGWKLTLFSLVPMPFIAIAMTKFGQMLHDRFEQAQDAFGDMNDRVLETVAGVRVVRAYAQEQNEERRFAETMADVYRKNIAVAKIDALFDPTITLLVGVTYLIGLGYGTYLVFQSQLTVGQLTSFNVYLGMLIWPMLAFGQLINIMQRGNASLDRVTETLAYEPDVTDADGAVEIERIDEIRFEHYTFRYPASERDNLEDIELVIRRGQTLGIVGRTGSGKSTLVKQLLREYPVGHRGRLLVNGLPIESIRVDSLHRLMGYVPQNPMLFSRSVRDNVRFAKHDATDEEVLRALELAGFTQDIARLPDGLDTLVGERGISLSGGQKQRIALARALILDPDLLILDDAMSAVDARTEAHILRSIRSVRRGRTTLIVSHRMSAVQHADWIVVVDDGRIREAGTFRDLMRLEGWYAQQYLHQQAFGEASDDLGEDAEEAEEGAEPRPVDAAQPSLSGTGAERGDAH</sequence>
<dbReference type="PROSITE" id="PS00211">
    <property type="entry name" value="ABC_TRANSPORTER_1"/>
    <property type="match status" value="1"/>
</dbReference>
<feature type="transmembrane region" description="Helical" evidence="10">
    <location>
        <begin position="288"/>
        <end position="308"/>
    </location>
</feature>
<dbReference type="EMBL" id="FTOO01000004">
    <property type="protein sequence ID" value="SIS81381.1"/>
    <property type="molecule type" value="Genomic_DNA"/>
</dbReference>
<dbReference type="InterPro" id="IPR017871">
    <property type="entry name" value="ABC_transporter-like_CS"/>
</dbReference>
<feature type="transmembrane region" description="Helical" evidence="10">
    <location>
        <begin position="26"/>
        <end position="47"/>
    </location>
</feature>
<keyword evidence="8 10" id="KW-0472">Membrane</keyword>
<evidence type="ECO:0000313" key="14">
    <source>
        <dbReference type="Proteomes" id="UP000186156"/>
    </source>
</evidence>
<feature type="transmembrane region" description="Helical" evidence="10">
    <location>
        <begin position="67"/>
        <end position="85"/>
    </location>
</feature>
<keyword evidence="2" id="KW-0813">Transport</keyword>
<dbReference type="InterPro" id="IPR011527">
    <property type="entry name" value="ABC1_TM_dom"/>
</dbReference>
<dbReference type="FunFam" id="3.40.50.300:FF:000221">
    <property type="entry name" value="Multidrug ABC transporter ATP-binding protein"/>
    <property type="match status" value="1"/>
</dbReference>
<dbReference type="InterPro" id="IPR036640">
    <property type="entry name" value="ABC1_TM_sf"/>
</dbReference>
<evidence type="ECO:0000256" key="3">
    <source>
        <dbReference type="ARBA" id="ARBA00022475"/>
    </source>
</evidence>
<dbReference type="SUPFAM" id="SSF52540">
    <property type="entry name" value="P-loop containing nucleoside triphosphate hydrolases"/>
    <property type="match status" value="1"/>
</dbReference>
<keyword evidence="4 10" id="KW-0812">Transmembrane</keyword>
<dbReference type="PANTHER" id="PTHR43394">
    <property type="entry name" value="ATP-DEPENDENT PERMEASE MDL1, MITOCHONDRIAL"/>
    <property type="match status" value="1"/>
</dbReference>
<reference evidence="14" key="1">
    <citation type="submission" date="2017-01" db="EMBL/GenBank/DDBJ databases">
        <authorList>
            <person name="Varghese N."/>
            <person name="Submissions S."/>
        </authorList>
    </citation>
    <scope>NUCLEOTIDE SEQUENCE [LARGE SCALE GENOMIC DNA]</scope>
    <source>
        <strain evidence="14">DSM 16176</strain>
    </source>
</reference>
<dbReference type="GO" id="GO:0005886">
    <property type="term" value="C:plasma membrane"/>
    <property type="evidence" value="ECO:0007669"/>
    <property type="project" value="UniProtKB-SubCell"/>
</dbReference>
<dbReference type="GO" id="GO:0016887">
    <property type="term" value="F:ATP hydrolysis activity"/>
    <property type="evidence" value="ECO:0007669"/>
    <property type="project" value="InterPro"/>
</dbReference>
<dbReference type="Gene3D" id="3.40.50.300">
    <property type="entry name" value="P-loop containing nucleotide triphosphate hydrolases"/>
    <property type="match status" value="1"/>
</dbReference>
<name>A0A1N7M5Y1_9BACL</name>
<evidence type="ECO:0000256" key="8">
    <source>
        <dbReference type="ARBA" id="ARBA00023136"/>
    </source>
</evidence>
<dbReference type="FunFam" id="1.20.1560.10:FF:000011">
    <property type="entry name" value="Multidrug ABC transporter ATP-binding protein"/>
    <property type="match status" value="1"/>
</dbReference>
<evidence type="ECO:0000256" key="4">
    <source>
        <dbReference type="ARBA" id="ARBA00022692"/>
    </source>
</evidence>
<keyword evidence="7 10" id="KW-1133">Transmembrane helix</keyword>
<dbReference type="GO" id="GO:0015421">
    <property type="term" value="F:ABC-type oligopeptide transporter activity"/>
    <property type="evidence" value="ECO:0007669"/>
    <property type="project" value="TreeGrafter"/>
</dbReference>
<evidence type="ECO:0000256" key="2">
    <source>
        <dbReference type="ARBA" id="ARBA00022448"/>
    </source>
</evidence>
<evidence type="ECO:0000256" key="6">
    <source>
        <dbReference type="ARBA" id="ARBA00022840"/>
    </source>
</evidence>
<dbReference type="SUPFAM" id="SSF90123">
    <property type="entry name" value="ABC transporter transmembrane region"/>
    <property type="match status" value="1"/>
</dbReference>
<protein>
    <submittedName>
        <fullName evidence="13">ATP-binding cassette, subfamily B</fullName>
    </submittedName>
</protein>
<dbReference type="PANTHER" id="PTHR43394:SF1">
    <property type="entry name" value="ATP-BINDING CASSETTE SUB-FAMILY B MEMBER 10, MITOCHONDRIAL"/>
    <property type="match status" value="1"/>
</dbReference>
<dbReference type="Pfam" id="PF00005">
    <property type="entry name" value="ABC_tran"/>
    <property type="match status" value="1"/>
</dbReference>
<dbReference type="SMART" id="SM00382">
    <property type="entry name" value="AAA"/>
    <property type="match status" value="1"/>
</dbReference>
<evidence type="ECO:0000256" key="1">
    <source>
        <dbReference type="ARBA" id="ARBA00004651"/>
    </source>
</evidence>
<dbReference type="CDD" id="cd18541">
    <property type="entry name" value="ABC_6TM_TmrB_like"/>
    <property type="match status" value="1"/>
</dbReference>
<dbReference type="Proteomes" id="UP000186156">
    <property type="component" value="Unassembled WGS sequence"/>
</dbReference>
<keyword evidence="14" id="KW-1185">Reference proteome</keyword>
<dbReference type="InterPro" id="IPR027417">
    <property type="entry name" value="P-loop_NTPase"/>
</dbReference>
<dbReference type="InterPro" id="IPR003593">
    <property type="entry name" value="AAA+_ATPase"/>
</dbReference>
<feature type="domain" description="ABC transporter" evidence="11">
    <location>
        <begin position="344"/>
        <end position="580"/>
    </location>
</feature>
<dbReference type="InterPro" id="IPR039421">
    <property type="entry name" value="Type_1_exporter"/>
</dbReference>
<dbReference type="InterPro" id="IPR003439">
    <property type="entry name" value="ABC_transporter-like_ATP-bd"/>
</dbReference>
<feature type="compositionally biased region" description="Acidic residues" evidence="9">
    <location>
        <begin position="587"/>
        <end position="601"/>
    </location>
</feature>
<evidence type="ECO:0000256" key="10">
    <source>
        <dbReference type="SAM" id="Phobius"/>
    </source>
</evidence>